<dbReference type="SMART" id="SM00316">
    <property type="entry name" value="S1"/>
    <property type="match status" value="2"/>
</dbReference>
<organism evidence="6 7">
    <name type="scientific">Levilinea saccharolytica</name>
    <dbReference type="NCBI Taxonomy" id="229921"/>
    <lineage>
        <taxon>Bacteria</taxon>
        <taxon>Bacillati</taxon>
        <taxon>Chloroflexota</taxon>
        <taxon>Anaerolineae</taxon>
        <taxon>Anaerolineales</taxon>
        <taxon>Anaerolineaceae</taxon>
        <taxon>Levilinea</taxon>
    </lineage>
</organism>
<dbReference type="GO" id="GO:0003735">
    <property type="term" value="F:structural constituent of ribosome"/>
    <property type="evidence" value="ECO:0007669"/>
    <property type="project" value="TreeGrafter"/>
</dbReference>
<evidence type="ECO:0000256" key="3">
    <source>
        <dbReference type="ARBA" id="ARBA00023274"/>
    </source>
</evidence>
<keyword evidence="2" id="KW-0689">Ribosomal protein</keyword>
<evidence type="ECO:0000256" key="1">
    <source>
        <dbReference type="ARBA" id="ARBA00006767"/>
    </source>
</evidence>
<evidence type="ECO:0000259" key="5">
    <source>
        <dbReference type="PROSITE" id="PS50126"/>
    </source>
</evidence>
<dbReference type="GO" id="GO:0005737">
    <property type="term" value="C:cytoplasm"/>
    <property type="evidence" value="ECO:0007669"/>
    <property type="project" value="UniProtKB-ARBA"/>
</dbReference>
<dbReference type="STRING" id="229921.ADN01_01205"/>
<dbReference type="InterPro" id="IPR012340">
    <property type="entry name" value="NA-bd_OB-fold"/>
</dbReference>
<accession>A0A0P6YLS3</accession>
<sequence>MNETNETAEVKLKTHFTGTVAKVSLAGALIDIGVGQPAVIHISQIEAPEGVTLHRVEDILQVGQQVDVWVRKVKDDHIELTMIKPLDLEWREIKKGMSVHGTVVRLEKFGAFVEIGAERPGLVHISEMAHGYVREPSDVVKEGDEIDAEVLEVNRRKKQIKLSMKALQPEPEPEPEPARPASQSRERFASASAAAAGAQTARRPKKARKQRDSENAEFNLNIEEPQPTESDPTALEYAFREAMERAKQKRQEKGRKGKNVTQEQMDILSRTLDGKARQD</sequence>
<dbReference type="FunFam" id="2.40.50.140:FF:000051">
    <property type="entry name" value="RNA-binding transcriptional accessory protein"/>
    <property type="match status" value="1"/>
</dbReference>
<dbReference type="Pfam" id="PF00575">
    <property type="entry name" value="S1"/>
    <property type="match status" value="2"/>
</dbReference>
<feature type="compositionally biased region" description="Basic and acidic residues" evidence="4">
    <location>
        <begin position="238"/>
        <end position="251"/>
    </location>
</feature>
<dbReference type="PANTHER" id="PTHR10724:SF7">
    <property type="entry name" value="SMALL RIBOSOMAL SUBUNIT PROTEIN BS1C"/>
    <property type="match status" value="1"/>
</dbReference>
<keyword evidence="7" id="KW-1185">Reference proteome</keyword>
<dbReference type="EMBL" id="LGCM01000003">
    <property type="protein sequence ID" value="KPL91566.1"/>
    <property type="molecule type" value="Genomic_DNA"/>
</dbReference>
<feature type="compositionally biased region" description="Low complexity" evidence="4">
    <location>
        <begin position="189"/>
        <end position="201"/>
    </location>
</feature>
<comment type="caution">
    <text evidence="6">The sequence shown here is derived from an EMBL/GenBank/DDBJ whole genome shotgun (WGS) entry which is preliminary data.</text>
</comment>
<feature type="domain" description="S1 motif" evidence="5">
    <location>
        <begin position="13"/>
        <end position="83"/>
    </location>
</feature>
<comment type="similarity">
    <text evidence="1">Belongs to the bacterial ribosomal protein bS1 family.</text>
</comment>
<dbReference type="SUPFAM" id="SSF50249">
    <property type="entry name" value="Nucleic acid-binding proteins"/>
    <property type="match status" value="2"/>
</dbReference>
<protein>
    <recommendedName>
        <fullName evidence="5">S1 motif domain-containing protein</fullName>
    </recommendedName>
</protein>
<gene>
    <name evidence="6" type="ORF">ADN01_01205</name>
</gene>
<dbReference type="RefSeq" id="WP_062419406.1">
    <property type="nucleotide sequence ID" value="NZ_BBXZ01000158.1"/>
</dbReference>
<dbReference type="PANTHER" id="PTHR10724">
    <property type="entry name" value="30S RIBOSOMAL PROTEIN S1"/>
    <property type="match status" value="1"/>
</dbReference>
<keyword evidence="3" id="KW-0687">Ribonucleoprotein</keyword>
<evidence type="ECO:0000313" key="6">
    <source>
        <dbReference type="EMBL" id="KPL91566.1"/>
    </source>
</evidence>
<evidence type="ECO:0000313" key="7">
    <source>
        <dbReference type="Proteomes" id="UP000050501"/>
    </source>
</evidence>
<proteinExistence type="inferred from homology"/>
<dbReference type="InterPro" id="IPR050437">
    <property type="entry name" value="Ribos_protein_bS1-like"/>
</dbReference>
<dbReference type="Proteomes" id="UP000050501">
    <property type="component" value="Unassembled WGS sequence"/>
</dbReference>
<evidence type="ECO:0000256" key="2">
    <source>
        <dbReference type="ARBA" id="ARBA00022980"/>
    </source>
</evidence>
<name>A0A0P6YLS3_9CHLR</name>
<feature type="domain" description="S1 motif" evidence="5">
    <location>
        <begin position="96"/>
        <end position="165"/>
    </location>
</feature>
<evidence type="ECO:0000256" key="4">
    <source>
        <dbReference type="SAM" id="MobiDB-lite"/>
    </source>
</evidence>
<dbReference type="PROSITE" id="PS50126">
    <property type="entry name" value="S1"/>
    <property type="match status" value="2"/>
</dbReference>
<dbReference type="GO" id="GO:0003729">
    <property type="term" value="F:mRNA binding"/>
    <property type="evidence" value="ECO:0007669"/>
    <property type="project" value="UniProtKB-ARBA"/>
</dbReference>
<dbReference type="InterPro" id="IPR003029">
    <property type="entry name" value="S1_domain"/>
</dbReference>
<feature type="region of interest" description="Disordered" evidence="4">
    <location>
        <begin position="163"/>
        <end position="279"/>
    </location>
</feature>
<dbReference type="AlphaFoldDB" id="A0A0P6YLS3"/>
<reference evidence="6 7" key="1">
    <citation type="submission" date="2015-07" db="EMBL/GenBank/DDBJ databases">
        <title>Genome sequence of Levilinea saccharolytica DSM 16555.</title>
        <authorList>
            <person name="Hemp J."/>
            <person name="Ward L.M."/>
            <person name="Pace L.A."/>
            <person name="Fischer W.W."/>
        </authorList>
    </citation>
    <scope>NUCLEOTIDE SEQUENCE [LARGE SCALE GENOMIC DNA]</scope>
    <source>
        <strain evidence="6 7">KIBI-1</strain>
    </source>
</reference>
<dbReference type="Gene3D" id="2.40.50.140">
    <property type="entry name" value="Nucleic acid-binding proteins"/>
    <property type="match status" value="2"/>
</dbReference>
<dbReference type="GO" id="GO:0006412">
    <property type="term" value="P:translation"/>
    <property type="evidence" value="ECO:0007669"/>
    <property type="project" value="TreeGrafter"/>
</dbReference>